<keyword evidence="3" id="KW-1185">Reference proteome</keyword>
<organism evidence="2 3">
    <name type="scientific">Paraliobacillus quinghaiensis</name>
    <dbReference type="NCBI Taxonomy" id="470815"/>
    <lineage>
        <taxon>Bacteria</taxon>
        <taxon>Bacillati</taxon>
        <taxon>Bacillota</taxon>
        <taxon>Bacilli</taxon>
        <taxon>Bacillales</taxon>
        <taxon>Bacillaceae</taxon>
        <taxon>Paraliobacillus</taxon>
    </lineage>
</organism>
<sequence>MKYVYLLFISLLIVWETDSLQDIFEFPLIWQYTANIVLVVYFAYLLNINIPLQKAIRLIR</sequence>
<comment type="caution">
    <text evidence="2">The sequence shown here is derived from an EMBL/GenBank/DDBJ whole genome shotgun (WGS) entry which is preliminary data.</text>
</comment>
<feature type="transmembrane region" description="Helical" evidence="1">
    <location>
        <begin position="29"/>
        <end position="50"/>
    </location>
</feature>
<dbReference type="RefSeq" id="WP_117155899.1">
    <property type="nucleotide sequence ID" value="NZ_BMLG01000013.1"/>
</dbReference>
<evidence type="ECO:0000313" key="3">
    <source>
        <dbReference type="Proteomes" id="UP000618460"/>
    </source>
</evidence>
<dbReference type="Proteomes" id="UP000618460">
    <property type="component" value="Unassembled WGS sequence"/>
</dbReference>
<dbReference type="EMBL" id="BMLG01000013">
    <property type="protein sequence ID" value="GGM36191.1"/>
    <property type="molecule type" value="Genomic_DNA"/>
</dbReference>
<evidence type="ECO:0000256" key="1">
    <source>
        <dbReference type="SAM" id="Phobius"/>
    </source>
</evidence>
<accession>A0A917WVI0</accession>
<reference evidence="2" key="2">
    <citation type="submission" date="2020-09" db="EMBL/GenBank/DDBJ databases">
        <authorList>
            <person name="Sun Q."/>
            <person name="Zhou Y."/>
        </authorList>
    </citation>
    <scope>NUCLEOTIDE SEQUENCE</scope>
    <source>
        <strain evidence="2">CGMCC 1.6333</strain>
    </source>
</reference>
<dbReference type="AlphaFoldDB" id="A0A917WVI0"/>
<keyword evidence="1" id="KW-0812">Transmembrane</keyword>
<proteinExistence type="predicted"/>
<gene>
    <name evidence="2" type="ORF">GCM10011351_22850</name>
</gene>
<keyword evidence="1" id="KW-0472">Membrane</keyword>
<dbReference type="OrthoDB" id="2973099at2"/>
<reference evidence="2" key="1">
    <citation type="journal article" date="2014" name="Int. J. Syst. Evol. Microbiol.">
        <title>Complete genome sequence of Corynebacterium casei LMG S-19264T (=DSM 44701T), isolated from a smear-ripened cheese.</title>
        <authorList>
            <consortium name="US DOE Joint Genome Institute (JGI-PGF)"/>
            <person name="Walter F."/>
            <person name="Albersmeier A."/>
            <person name="Kalinowski J."/>
            <person name="Ruckert C."/>
        </authorList>
    </citation>
    <scope>NUCLEOTIDE SEQUENCE</scope>
    <source>
        <strain evidence="2">CGMCC 1.6333</strain>
    </source>
</reference>
<keyword evidence="1" id="KW-1133">Transmembrane helix</keyword>
<protein>
    <submittedName>
        <fullName evidence="2">Uncharacterized protein</fullName>
    </submittedName>
</protein>
<evidence type="ECO:0000313" key="2">
    <source>
        <dbReference type="EMBL" id="GGM36191.1"/>
    </source>
</evidence>
<name>A0A917WVI0_9BACI</name>